<feature type="compositionally biased region" description="Basic and acidic residues" evidence="1">
    <location>
        <begin position="174"/>
        <end position="190"/>
    </location>
</feature>
<name>A0AAV5MAL7_9ROSI</name>
<proteinExistence type="predicted"/>
<feature type="domain" description="Reverse transcriptase" evidence="2">
    <location>
        <begin position="1171"/>
        <end position="1426"/>
    </location>
</feature>
<reference evidence="3 4" key="1">
    <citation type="journal article" date="2021" name="Commun. Biol.">
        <title>The genome of Shorea leprosula (Dipterocarpaceae) highlights the ecological relevance of drought in aseasonal tropical rainforests.</title>
        <authorList>
            <person name="Ng K.K.S."/>
            <person name="Kobayashi M.J."/>
            <person name="Fawcett J.A."/>
            <person name="Hatakeyama M."/>
            <person name="Paape T."/>
            <person name="Ng C.H."/>
            <person name="Ang C.C."/>
            <person name="Tnah L.H."/>
            <person name="Lee C.T."/>
            <person name="Nishiyama T."/>
            <person name="Sese J."/>
            <person name="O'Brien M.J."/>
            <person name="Copetti D."/>
            <person name="Mohd Noor M.I."/>
            <person name="Ong R.C."/>
            <person name="Putra M."/>
            <person name="Sireger I.Z."/>
            <person name="Indrioko S."/>
            <person name="Kosugi Y."/>
            <person name="Izuno A."/>
            <person name="Isagi Y."/>
            <person name="Lee S.L."/>
            <person name="Shimizu K.K."/>
        </authorList>
    </citation>
    <scope>NUCLEOTIDE SEQUENCE [LARGE SCALE GENOMIC DNA]</scope>
    <source>
        <strain evidence="3">214</strain>
    </source>
</reference>
<dbReference type="SUPFAM" id="SSF54928">
    <property type="entry name" value="RNA-binding domain, RBD"/>
    <property type="match status" value="1"/>
</dbReference>
<protein>
    <recommendedName>
        <fullName evidence="2">Reverse transcriptase domain-containing protein</fullName>
    </recommendedName>
</protein>
<evidence type="ECO:0000313" key="4">
    <source>
        <dbReference type="Proteomes" id="UP001054252"/>
    </source>
</evidence>
<dbReference type="InterPro" id="IPR035979">
    <property type="entry name" value="RBD_domain_sf"/>
</dbReference>
<organism evidence="3 4">
    <name type="scientific">Rubroshorea leprosula</name>
    <dbReference type="NCBI Taxonomy" id="152421"/>
    <lineage>
        <taxon>Eukaryota</taxon>
        <taxon>Viridiplantae</taxon>
        <taxon>Streptophyta</taxon>
        <taxon>Embryophyta</taxon>
        <taxon>Tracheophyta</taxon>
        <taxon>Spermatophyta</taxon>
        <taxon>Magnoliopsida</taxon>
        <taxon>eudicotyledons</taxon>
        <taxon>Gunneridae</taxon>
        <taxon>Pentapetalae</taxon>
        <taxon>rosids</taxon>
        <taxon>malvids</taxon>
        <taxon>Malvales</taxon>
        <taxon>Dipterocarpaceae</taxon>
        <taxon>Rubroshorea</taxon>
    </lineage>
</organism>
<evidence type="ECO:0000259" key="2">
    <source>
        <dbReference type="PROSITE" id="PS50878"/>
    </source>
</evidence>
<dbReference type="Pfam" id="PF00078">
    <property type="entry name" value="RVT_1"/>
    <property type="match status" value="1"/>
</dbReference>
<dbReference type="Proteomes" id="UP001054252">
    <property type="component" value="Unassembled WGS sequence"/>
</dbReference>
<dbReference type="CDD" id="cd00590">
    <property type="entry name" value="RRM_SF"/>
    <property type="match status" value="1"/>
</dbReference>
<dbReference type="CDD" id="cd01650">
    <property type="entry name" value="RT_nLTR_like"/>
    <property type="match status" value="1"/>
</dbReference>
<feature type="region of interest" description="Disordered" evidence="1">
    <location>
        <begin position="171"/>
        <end position="200"/>
    </location>
</feature>
<dbReference type="PANTHER" id="PTHR33116:SF75">
    <property type="entry name" value="RIBONUCLEASE H PROTEIN"/>
    <property type="match status" value="1"/>
</dbReference>
<dbReference type="InterPro" id="IPR000477">
    <property type="entry name" value="RT_dom"/>
</dbReference>
<dbReference type="InterPro" id="IPR005135">
    <property type="entry name" value="Endo/exonuclease/phosphatase"/>
</dbReference>
<dbReference type="EMBL" id="BPVZ01000200">
    <property type="protein sequence ID" value="GKV45918.1"/>
    <property type="molecule type" value="Genomic_DNA"/>
</dbReference>
<gene>
    <name evidence="3" type="ORF">SLEP1_g52943</name>
</gene>
<dbReference type="PANTHER" id="PTHR33116">
    <property type="entry name" value="REVERSE TRANSCRIPTASE ZINC-BINDING DOMAIN-CONTAINING PROTEIN-RELATED-RELATED"/>
    <property type="match status" value="1"/>
</dbReference>
<keyword evidence="4" id="KW-1185">Reference proteome</keyword>
<dbReference type="Pfam" id="PF14529">
    <property type="entry name" value="Exo_endo_phos_2"/>
    <property type="match status" value="1"/>
</dbReference>
<comment type="caution">
    <text evidence="3">The sequence shown here is derived from an EMBL/GenBank/DDBJ whole genome shotgun (WGS) entry which is preliminary data.</text>
</comment>
<evidence type="ECO:0000313" key="3">
    <source>
        <dbReference type="EMBL" id="GKV45918.1"/>
    </source>
</evidence>
<dbReference type="Gene3D" id="3.60.10.10">
    <property type="entry name" value="Endonuclease/exonuclease/phosphatase"/>
    <property type="match status" value="1"/>
</dbReference>
<dbReference type="InterPro" id="IPR026960">
    <property type="entry name" value="RVT-Znf"/>
</dbReference>
<dbReference type="GO" id="GO:0003676">
    <property type="term" value="F:nucleic acid binding"/>
    <property type="evidence" value="ECO:0007669"/>
    <property type="project" value="InterPro"/>
</dbReference>
<dbReference type="InterPro" id="IPR036691">
    <property type="entry name" value="Endo/exonu/phosph_ase_sf"/>
</dbReference>
<accession>A0AAV5MAL7</accession>
<evidence type="ECO:0000256" key="1">
    <source>
        <dbReference type="SAM" id="MobiDB-lite"/>
    </source>
</evidence>
<dbReference type="SUPFAM" id="SSF56219">
    <property type="entry name" value="DNase I-like"/>
    <property type="match status" value="1"/>
</dbReference>
<feature type="region of interest" description="Disordered" evidence="1">
    <location>
        <begin position="765"/>
        <end position="786"/>
    </location>
</feature>
<dbReference type="PROSITE" id="PS50878">
    <property type="entry name" value="RT_POL"/>
    <property type="match status" value="1"/>
</dbReference>
<sequence>MRGRERKRKRGPRQRTQSKRIAQRYESFNPWDRGRFRQEVGVYDKRIYNQAIPFFFTNFPEEWSFEQMWQTFNRLGLGRVLEIDCPKKKDRFGKRFGFVRFLDVKNEGELERRLNNVRIGDHVLQANKPRFSKWDGQVKEDSSNQSMSRSWTQHDINRRIKRPSYAEVVLGQSQRKDERPMTRRQEEEPASKMGGNETNMHGRQQWQWKPKHHYHQWSGMEINIDKDEYAWLEKCYVGIVHSVSLIPNLQEKFFMEGVFFCNIRPMGGRLVLLEGKDYEDLKELVDTGKDWMGQWFEDVKPWSPATIATERFAWIRCQGLPAHAWKLETFQTFGNLWGNFITLDDSTSYKRRFDAARFLITTPSPDSIFRSFTTKINGKFFRLKFTEKESTNSLFTMRSDRVIHAPSDVDDEKSCSLESSTAGDLDLEVDMMEQAKLQSVEGEGDGAEAISEDDVVMPNAVDVNGAKVISRDDEVASYCDEPNYSTKMGNEIVRTNTEVVEESEDMGENLNGSRDSNSNASRLGEAKKVGVHLETPDNIAEQGDIGNASQMSKNVAVDSYDMSNQNNNIEVSGMGCEVGREVGSLTTGMGLKMVIGPNHKAEIGLHGASTADPMEQSTKNDRKSKLKNSESASCFWDDLESDSGNDLNWMKRSDLCGRRKSKRRAKSCASVYRKTRGLEGFLIQYKRKGQRKDSLKCSKQILFENNLEKLVADESINDSNIQNCNKSFIQRSSTRNMEALWSLAKELGVTARGEENQIMQKLKEMESRDRGRRRNEEEKKSEKDDQSAIGASGGILIIWNSSVFKKISSFEGAGFLGVFGLWGDDNTPCYFVNVYSSCDLVQKRCLWENLSKLVTSKKGNWCIAGDFNAIRNLQERKGGRSVRRELKEFNDFIEMSSLVDLSMIGRKFTWYQPNGQSMSHLDRFLFSSEWMLNWSDLKQWGLVRSLSNHCPVMVKNEARWGGFVVKEKLKRLKNCVKDWTRNQVQGVDKHIEEAKAEIAKLDGKGESQQLSEEECLRRRDMMICLWENIQIKEDMAKQKSRKAWMKAGDANTSYFHQCIKGRWRKSEINSLSIQGKVFEGVNELKQGVAEYFMSLFTEEGWNRPVLDGVNFKKILEAERNFLTEPFLEIEVKDAVWNCDGAKAPGPDGFTFEFLKTEWDVVKGDILKFLSDFHSNSKLVRGSNSSFLVLIPKKENPQSVEEYRPISLIGIMYKILAKILANRLSKVMDGIIGEQQSAFIGDRQLVDGVVIANEAIEEIKRKKLSCFLLKADFEKAYDNVSWEFLDYMLERMNFGPTKEFVMSRGLRQGDPLAPFLFLIVAEGLNGIISSAVAKDLFEGVPIGGGGFRISHLQFADDTLLIGRATEENIWTTKCILRAFELVSGLKINYGKSSLISINTGNLWERDMACLLNCKVGSLPCKYLGIPLGADPRRVNTWKPLIDTFKRKLSSWRGRYLSLGGRITLINSVLSSLPVFLMSFYLLPKSVIDELDKIRRRFLWGGDNGDKEGCLGCMGEDLPKLITEKGGLWRRVLSDIYGSDEGNWLSYLREGRCVGSKWWRDVCKIDEGMGIKKDWLSLGFGVDLGDGEKVKFWTDVWVEGYALSNKFPRLFLLATDQNCSVKDMGSWSKNGWQWKFSWKRPLRSWEEDAEKELVNILKLRAPSQNKEDRWQWHLETSGTYTTKSAYSWILKGEPKPATDFIRVWKALIPPKVSAFCWQLLHKKIPTKDNLSIRGICNANSNLNCCWCDSSMETTDHIFAQCNVAFSLWMKCYKWWGVQYVLDNSCLMFFEQHKWLGGPKILDRGWNIIWFAVIWTLWLGRNEKIFQMKETKLDRFFELVQIRSFFWVTNIQGMEGFSLSEWCENPTKCLKNNPVRKDSV</sequence>
<dbReference type="Pfam" id="PF13966">
    <property type="entry name" value="zf-RVT"/>
    <property type="match status" value="1"/>
</dbReference>